<name>A0A259TYV6_9BACT</name>
<accession>A0A259TYV6</accession>
<evidence type="ECO:0000313" key="2">
    <source>
        <dbReference type="Proteomes" id="UP000216446"/>
    </source>
</evidence>
<dbReference type="EMBL" id="MQWB01000001">
    <property type="protein sequence ID" value="OZC02754.1"/>
    <property type="molecule type" value="Genomic_DNA"/>
</dbReference>
<dbReference type="InParanoid" id="A0A259TYV6"/>
<dbReference type="AlphaFoldDB" id="A0A259TYV6"/>
<evidence type="ECO:0000313" key="1">
    <source>
        <dbReference type="EMBL" id="OZC02754.1"/>
    </source>
</evidence>
<dbReference type="Proteomes" id="UP000216446">
    <property type="component" value="Unassembled WGS sequence"/>
</dbReference>
<reference evidence="1 2" key="1">
    <citation type="submission" date="2016-11" db="EMBL/GenBank/DDBJ databases">
        <title>Study of marine rhodopsin-containing bacteria.</title>
        <authorList>
            <person name="Yoshizawa S."/>
            <person name="Kumagai Y."/>
            <person name="Kogure K."/>
        </authorList>
    </citation>
    <scope>NUCLEOTIDE SEQUENCE [LARGE SCALE GENOMIC DNA]</scope>
    <source>
        <strain evidence="1 2">SG-29</strain>
    </source>
</reference>
<dbReference type="RefSeq" id="WP_094547315.1">
    <property type="nucleotide sequence ID" value="NZ_MQWB01000001.1"/>
</dbReference>
<dbReference type="Gene3D" id="2.60.120.1130">
    <property type="match status" value="1"/>
</dbReference>
<keyword evidence="2" id="KW-1185">Reference proteome</keyword>
<organism evidence="1 2">
    <name type="scientific">Rubricoccus marinus</name>
    <dbReference type="NCBI Taxonomy" id="716817"/>
    <lineage>
        <taxon>Bacteria</taxon>
        <taxon>Pseudomonadati</taxon>
        <taxon>Rhodothermota</taxon>
        <taxon>Rhodothermia</taxon>
        <taxon>Rhodothermales</taxon>
        <taxon>Rubricoccaceae</taxon>
        <taxon>Rubricoccus</taxon>
    </lineage>
</organism>
<dbReference type="Gene3D" id="3.10.620.30">
    <property type="match status" value="1"/>
</dbReference>
<protein>
    <recommendedName>
        <fullName evidence="3">DUF3857 domain-containing protein</fullName>
    </recommendedName>
</protein>
<dbReference type="OrthoDB" id="8595007at2"/>
<comment type="caution">
    <text evidence="1">The sequence shown here is derived from an EMBL/GenBank/DDBJ whole genome shotgun (WGS) entry which is preliminary data.</text>
</comment>
<evidence type="ECO:0008006" key="3">
    <source>
        <dbReference type="Google" id="ProtNLM"/>
    </source>
</evidence>
<proteinExistence type="predicted"/>
<sequence>MIRRLLTLALLISLSGCTGVDYLSSFRTDLTQRPFDEMPAIASFDVDALSEQYPGEPAYYFDFEQTLEHVFLIPESDRWIYVEDIRRQYVILDADEETFTTFRVNLAPRERLDGIMLRSTSPSGEVLTYSEDDLIREVDDGRVVYKFAYPAVERGTVIEESFRTNRELAKDYTPPLYIDAPLQLYVPVKNFAFQYVFPTNWALKIKQVGPRQIPPYELDRNSYDGRTVVTFKGRDLAGFPDEPYSPFFKEIASYLEMQVTEIANPYFPGDKPLYETEKSWEELTKRYGEYAFDRGRRFREVEEQAQSLARGLESDSAKVASIVSWIQNNIEVGGDADDLASVMRERKGNSLLQTSLAQAMLAEVGLDADFIIIHPANEGYFDRSFISGTQFTTPAVRVKSADRQYVVFPFVEGLPITYIPEFYQGADAIVIRPEGGAEFIQVPTQDAESYAVDEDYAVEIDEDGIIRVEETKTLRGIAAYELRKSFEDLSDEEKEEEVRELLTYNEGQIEDFEYEVQALDAYGQPLAFVLRYTIPDLVTVTPEEVIFRTGGLLSPASLSAFETKVTERQLPIRIYYDRITNKSIRISYPESWTLATELEDTAEQTRFGSVRGIYLMGEGEITAEQQIVLKESRASPTAYGALLQLTGSQSRLYVPTLVFTIDR</sequence>
<dbReference type="Gene3D" id="2.60.40.3140">
    <property type="match status" value="1"/>
</dbReference>
<dbReference type="PROSITE" id="PS51257">
    <property type="entry name" value="PROKAR_LIPOPROTEIN"/>
    <property type="match status" value="1"/>
</dbReference>
<gene>
    <name evidence="1" type="ORF">BSZ36_07070</name>
</gene>